<evidence type="ECO:0000256" key="4">
    <source>
        <dbReference type="ARBA" id="ARBA00011160"/>
    </source>
</evidence>
<evidence type="ECO:0000256" key="7">
    <source>
        <dbReference type="ARBA" id="ARBA00022618"/>
    </source>
</evidence>
<keyword evidence="6 12" id="KW-1003">Cell membrane</keyword>
<evidence type="ECO:0000256" key="8">
    <source>
        <dbReference type="ARBA" id="ARBA00022692"/>
    </source>
</evidence>
<dbReference type="PANTHER" id="PTHR47755:SF1">
    <property type="entry name" value="CELL DIVISION PROTEIN FTSX"/>
    <property type="match status" value="1"/>
</dbReference>
<reference evidence="16 17" key="1">
    <citation type="submission" date="2017-12" db="EMBL/GenBank/DDBJ databases">
        <title>The whole genome sequence of the Acidipropionibacterium virtanenii sp. nov. type strain JS278.</title>
        <authorList>
            <person name="Laine P."/>
            <person name="Deptula P."/>
            <person name="Varmanen P."/>
            <person name="Auvinen P."/>
        </authorList>
    </citation>
    <scope>NUCLEOTIDE SEQUENCE [LARGE SCALE GENOMIC DNA]</scope>
    <source>
        <strain evidence="16 17">JS278</strain>
    </source>
</reference>
<evidence type="ECO:0000256" key="6">
    <source>
        <dbReference type="ARBA" id="ARBA00022475"/>
    </source>
</evidence>
<dbReference type="InterPro" id="IPR003838">
    <property type="entry name" value="ABC3_permease_C"/>
</dbReference>
<feature type="domain" description="FtsX extracellular" evidence="15">
    <location>
        <begin position="54"/>
        <end position="157"/>
    </location>
</feature>
<keyword evidence="10 12" id="KW-0472">Membrane</keyword>
<gene>
    <name evidence="16" type="primary">ftsX</name>
    <name evidence="16" type="ORF">JS278_01441</name>
</gene>
<organism evidence="16 17">
    <name type="scientific">Acidipropionibacterium virtanenii</name>
    <dbReference type="NCBI Taxonomy" id="2057246"/>
    <lineage>
        <taxon>Bacteria</taxon>
        <taxon>Bacillati</taxon>
        <taxon>Actinomycetota</taxon>
        <taxon>Actinomycetes</taxon>
        <taxon>Propionibacteriales</taxon>
        <taxon>Propionibacteriaceae</taxon>
        <taxon>Acidipropionibacterium</taxon>
    </lineage>
</organism>
<feature type="transmembrane region" description="Helical" evidence="13">
    <location>
        <begin position="176"/>
        <end position="197"/>
    </location>
</feature>
<sequence>MRHTLRETWTGLRRNLTMTVAVIVTMWVSLSLFGAALLATQQVDLVKGKWYDKIEVSVFLCVPNVDGGQCTGNQAASQSQKDAIKKTLEANPQVSTVYYESKHQAYEEYQRVYKDSPVKDVLTEDTIQDSFRVKLKNPEQYQGVVSQAQGLPGVQAVLDLHPVLDPLFMWLNALKWGTLGMSALLLVAAALQIGNTIRMAAFARRRELGIMRLVGASNAYILTPFLLESLVAGLIGGVLACGTVALGVYAIIMEKAAKTITTIVWVGWHQTFLAMGAVLVVSVLLSVIPALVATTRYLKV</sequence>
<comment type="subcellular location">
    <subcellularLocation>
        <location evidence="2">Cell membrane</location>
        <topology evidence="2">Multi-pass membrane protein</topology>
    </subcellularLocation>
</comment>
<dbReference type="InterPro" id="IPR040690">
    <property type="entry name" value="FtsX_ECD"/>
</dbReference>
<dbReference type="GO" id="GO:0051301">
    <property type="term" value="P:cell division"/>
    <property type="evidence" value="ECO:0007669"/>
    <property type="project" value="UniProtKB-KW"/>
</dbReference>
<dbReference type="InterPro" id="IPR004513">
    <property type="entry name" value="FtsX"/>
</dbReference>
<evidence type="ECO:0000256" key="12">
    <source>
        <dbReference type="PIRNR" id="PIRNR003097"/>
    </source>
</evidence>
<evidence type="ECO:0000313" key="17">
    <source>
        <dbReference type="Proteomes" id="UP000251995"/>
    </source>
</evidence>
<dbReference type="Gene3D" id="3.30.70.3040">
    <property type="match status" value="1"/>
</dbReference>
<dbReference type="Pfam" id="PF18075">
    <property type="entry name" value="FtsX_ECD"/>
    <property type="match status" value="1"/>
</dbReference>
<comment type="subunit">
    <text evidence="4">Forms a membrane-associated complex with FtsE.</text>
</comment>
<feature type="transmembrane region" description="Helical" evidence="13">
    <location>
        <begin position="233"/>
        <end position="252"/>
    </location>
</feature>
<feature type="transmembrane region" description="Helical" evidence="13">
    <location>
        <begin position="272"/>
        <end position="292"/>
    </location>
</feature>
<dbReference type="RefSeq" id="WP_220150047.1">
    <property type="nucleotide sequence ID" value="NZ_CP025198.1"/>
</dbReference>
<keyword evidence="8 13" id="KW-0812">Transmembrane</keyword>
<dbReference type="AlphaFoldDB" id="A0A344UTL1"/>
<comment type="function">
    <text evidence="1">Part of the ABC transporter FtsEX involved in cellular division.</text>
</comment>
<dbReference type="InterPro" id="IPR047929">
    <property type="entry name" value="FtsX_actino"/>
</dbReference>
<evidence type="ECO:0000313" key="16">
    <source>
        <dbReference type="EMBL" id="AXE38609.1"/>
    </source>
</evidence>
<keyword evidence="9 13" id="KW-1133">Transmembrane helix</keyword>
<keyword evidence="11 12" id="KW-0131">Cell cycle</keyword>
<evidence type="ECO:0000256" key="3">
    <source>
        <dbReference type="ARBA" id="ARBA00007379"/>
    </source>
</evidence>
<dbReference type="EMBL" id="CP025198">
    <property type="protein sequence ID" value="AXE38609.1"/>
    <property type="molecule type" value="Genomic_DNA"/>
</dbReference>
<dbReference type="PANTHER" id="PTHR47755">
    <property type="entry name" value="CELL DIVISION PROTEIN FTSX"/>
    <property type="match status" value="1"/>
</dbReference>
<keyword evidence="17" id="KW-1185">Reference proteome</keyword>
<evidence type="ECO:0000259" key="15">
    <source>
        <dbReference type="Pfam" id="PF18075"/>
    </source>
</evidence>
<evidence type="ECO:0000256" key="11">
    <source>
        <dbReference type="ARBA" id="ARBA00023306"/>
    </source>
</evidence>
<evidence type="ECO:0000256" key="2">
    <source>
        <dbReference type="ARBA" id="ARBA00004651"/>
    </source>
</evidence>
<evidence type="ECO:0000256" key="9">
    <source>
        <dbReference type="ARBA" id="ARBA00022989"/>
    </source>
</evidence>
<protein>
    <recommendedName>
        <fullName evidence="5 12">Cell division protein FtsX</fullName>
    </recommendedName>
</protein>
<feature type="domain" description="ABC3 transporter permease C-terminal" evidence="14">
    <location>
        <begin position="181"/>
        <end position="295"/>
    </location>
</feature>
<name>A0A344UTL1_9ACTN</name>
<dbReference type="KEGG" id="acij:JS278_01441"/>
<evidence type="ECO:0000256" key="10">
    <source>
        <dbReference type="ARBA" id="ARBA00023136"/>
    </source>
</evidence>
<feature type="transmembrane region" description="Helical" evidence="13">
    <location>
        <begin position="20"/>
        <end position="40"/>
    </location>
</feature>
<dbReference type="GO" id="GO:0005886">
    <property type="term" value="C:plasma membrane"/>
    <property type="evidence" value="ECO:0007669"/>
    <property type="project" value="UniProtKB-SubCell"/>
</dbReference>
<feature type="transmembrane region" description="Helical" evidence="13">
    <location>
        <begin position="209"/>
        <end position="227"/>
    </location>
</feature>
<dbReference type="Proteomes" id="UP000251995">
    <property type="component" value="Chromosome"/>
</dbReference>
<proteinExistence type="inferred from homology"/>
<evidence type="ECO:0000256" key="5">
    <source>
        <dbReference type="ARBA" id="ARBA00021907"/>
    </source>
</evidence>
<dbReference type="Pfam" id="PF02687">
    <property type="entry name" value="FtsX"/>
    <property type="match status" value="1"/>
</dbReference>
<evidence type="ECO:0000256" key="1">
    <source>
        <dbReference type="ARBA" id="ARBA00003552"/>
    </source>
</evidence>
<accession>A0A344UTL1</accession>
<dbReference type="NCBIfam" id="NF038346">
    <property type="entry name" value="FtsX_actino"/>
    <property type="match status" value="1"/>
</dbReference>
<evidence type="ECO:0000256" key="13">
    <source>
        <dbReference type="SAM" id="Phobius"/>
    </source>
</evidence>
<comment type="similarity">
    <text evidence="3 12">Belongs to the ABC-4 integral membrane protein family. FtsX subfamily.</text>
</comment>
<dbReference type="PIRSF" id="PIRSF003097">
    <property type="entry name" value="FtsX"/>
    <property type="match status" value="1"/>
</dbReference>
<evidence type="ECO:0000259" key="14">
    <source>
        <dbReference type="Pfam" id="PF02687"/>
    </source>
</evidence>
<keyword evidence="7 12" id="KW-0132">Cell division</keyword>